<dbReference type="RefSeq" id="WP_346032566.1">
    <property type="nucleotide sequence ID" value="NZ_BAABHV010000010.1"/>
</dbReference>
<dbReference type="PANTHER" id="PTHR43514">
    <property type="entry name" value="ABC TRANSPORTER I FAMILY MEMBER 10"/>
    <property type="match status" value="1"/>
</dbReference>
<proteinExistence type="predicted"/>
<dbReference type="InterPro" id="IPR017871">
    <property type="entry name" value="ABC_transporter-like_CS"/>
</dbReference>
<sequence>MSFDVKIEMAVDDHAFALEFSSDAKLTALVGPSGVGKTSTLNAIAGLLRPKAGRIVVAGDVLFDSAAGVNLPPERRRAGYVFQDARLFPHRRVSANLSYGAKLAPEGAEIISRDEVVTLLEIGHLLDRLPATLSGGEARRVAIGRALLSAPRFLLLDEPLASLDESRAETLLSLIERLRDELALPMLLVSHSSSEVERLAGRVVEMTAPGPA</sequence>
<dbReference type="SMART" id="SM00382">
    <property type="entry name" value="AAA"/>
    <property type="match status" value="1"/>
</dbReference>
<gene>
    <name evidence="4" type="ORF">GCM10023208_15760</name>
</gene>
<dbReference type="InterPro" id="IPR050334">
    <property type="entry name" value="Molybdenum_import_ModC"/>
</dbReference>
<dbReference type="EMBL" id="BAABHV010000010">
    <property type="protein sequence ID" value="GAA5053686.1"/>
    <property type="molecule type" value="Genomic_DNA"/>
</dbReference>
<dbReference type="InterPro" id="IPR027417">
    <property type="entry name" value="P-loop_NTPase"/>
</dbReference>
<keyword evidence="2" id="KW-0067">ATP-binding</keyword>
<dbReference type="Gene3D" id="3.40.50.300">
    <property type="entry name" value="P-loop containing nucleotide triphosphate hydrolases"/>
    <property type="match status" value="1"/>
</dbReference>
<dbReference type="InterPro" id="IPR003593">
    <property type="entry name" value="AAA+_ATPase"/>
</dbReference>
<protein>
    <recommendedName>
        <fullName evidence="3">ABC transporter domain-containing protein</fullName>
    </recommendedName>
</protein>
<evidence type="ECO:0000259" key="3">
    <source>
        <dbReference type="PROSITE" id="PS50893"/>
    </source>
</evidence>
<keyword evidence="5" id="KW-1185">Reference proteome</keyword>
<name>A0ABP9KB83_9SPHN</name>
<dbReference type="SUPFAM" id="SSF52540">
    <property type="entry name" value="P-loop containing nucleoside triphosphate hydrolases"/>
    <property type="match status" value="1"/>
</dbReference>
<accession>A0ABP9KB83</accession>
<evidence type="ECO:0000313" key="5">
    <source>
        <dbReference type="Proteomes" id="UP001500518"/>
    </source>
</evidence>
<evidence type="ECO:0000256" key="1">
    <source>
        <dbReference type="ARBA" id="ARBA00022741"/>
    </source>
</evidence>
<feature type="domain" description="ABC transporter" evidence="3">
    <location>
        <begin position="1"/>
        <end position="212"/>
    </location>
</feature>
<keyword evidence="1" id="KW-0547">Nucleotide-binding</keyword>
<dbReference type="PANTHER" id="PTHR43514:SF4">
    <property type="entry name" value="ABC TRANSPORTER I FAMILY MEMBER 10"/>
    <property type="match status" value="1"/>
</dbReference>
<organism evidence="4 5">
    <name type="scientific">Erythrobacter westpacificensis</name>
    <dbReference type="NCBI Taxonomy" id="1055231"/>
    <lineage>
        <taxon>Bacteria</taxon>
        <taxon>Pseudomonadati</taxon>
        <taxon>Pseudomonadota</taxon>
        <taxon>Alphaproteobacteria</taxon>
        <taxon>Sphingomonadales</taxon>
        <taxon>Erythrobacteraceae</taxon>
        <taxon>Erythrobacter/Porphyrobacter group</taxon>
        <taxon>Erythrobacter</taxon>
    </lineage>
</organism>
<evidence type="ECO:0000256" key="2">
    <source>
        <dbReference type="ARBA" id="ARBA00022840"/>
    </source>
</evidence>
<dbReference type="Pfam" id="PF00005">
    <property type="entry name" value="ABC_tran"/>
    <property type="match status" value="1"/>
</dbReference>
<dbReference type="Proteomes" id="UP001500518">
    <property type="component" value="Unassembled WGS sequence"/>
</dbReference>
<comment type="caution">
    <text evidence="4">The sequence shown here is derived from an EMBL/GenBank/DDBJ whole genome shotgun (WGS) entry which is preliminary data.</text>
</comment>
<dbReference type="PROSITE" id="PS00211">
    <property type="entry name" value="ABC_TRANSPORTER_1"/>
    <property type="match status" value="1"/>
</dbReference>
<dbReference type="PROSITE" id="PS50893">
    <property type="entry name" value="ABC_TRANSPORTER_2"/>
    <property type="match status" value="1"/>
</dbReference>
<reference evidence="5" key="1">
    <citation type="journal article" date="2019" name="Int. J. Syst. Evol. Microbiol.">
        <title>The Global Catalogue of Microorganisms (GCM) 10K type strain sequencing project: providing services to taxonomists for standard genome sequencing and annotation.</title>
        <authorList>
            <consortium name="The Broad Institute Genomics Platform"/>
            <consortium name="The Broad Institute Genome Sequencing Center for Infectious Disease"/>
            <person name="Wu L."/>
            <person name="Ma J."/>
        </authorList>
    </citation>
    <scope>NUCLEOTIDE SEQUENCE [LARGE SCALE GENOMIC DNA]</scope>
    <source>
        <strain evidence="5">JCM 18014</strain>
    </source>
</reference>
<dbReference type="InterPro" id="IPR003439">
    <property type="entry name" value="ABC_transporter-like_ATP-bd"/>
</dbReference>
<evidence type="ECO:0000313" key="4">
    <source>
        <dbReference type="EMBL" id="GAA5053686.1"/>
    </source>
</evidence>